<reference evidence="2 3" key="1">
    <citation type="submission" date="2019-04" db="EMBL/GenBank/DDBJ databases">
        <authorList>
            <person name="Van Vliet M D."/>
        </authorList>
    </citation>
    <scope>NUCLEOTIDE SEQUENCE [LARGE SCALE GENOMIC DNA]</scope>
    <source>
        <strain evidence="2 3">F1</strain>
    </source>
</reference>
<dbReference type="Proteomes" id="UP000366872">
    <property type="component" value="Unassembled WGS sequence"/>
</dbReference>
<sequence length="710" mass="75248">MKTNLYILVLLGISSCVNAATIYQTDGHDMGESWNTAAKWSDGLAPSNINAYVNDLGDKTRTPGEGGTFAGESLTLSNGSSLTLKNGGSFTSVNLVMHDGTSMANGGGGTAKLDGSLSGSGAIELNTSYASRTIQLDVLMVPGNTIASVGIVGEGTVSIENSANTFSGVWNVEAGTLKGDGFGDGDFNVSSNGMLDFDGNHFSTSSVLVVENGGTLLLDQNVVLYSAELRGVALPLGTHFCSDLKAHPTYGAAIDPASPDSATLTVTLGSIESLTKLEAEEMTLTGYAAEANVDASGGQLVRLTGSEGSAEGLLIGFEDGYYDLKVGYFDETDGRAAFKVYLNDQLLDSWLADRRLGSSDPASINVMERTIRRVYLSSGDRIEVFGQADGGEGASIDYVRFVEAPAAVADNYMIWASDGSITNLVLNGIEHLDASEESGAIQRHFNGWTVSSSTMVMKDIRDSIVDLEYPFTTWKKHIRCIFRMDAHEHHVALRLLDVAGIPKDDPSRSIRVEIPFLSSLGYQALDTNIAASVSSGTLLIDWPHLAARNLIAGGQIALYATADAAAAQAEIEQLYTDNGKLDPYYDWIDTFPNLGNSDLFADPDGDGLNNLTEYALGGVPTLGNDGVDPSHAVAGDDFEIQYNRRRDAASRGLTYTVKATDDLGDGMWSTDGISDAGSGIIDTDFESVTNTVPTLGTTNQFLKLEIGIEK</sequence>
<dbReference type="RefSeq" id="WP_136079390.1">
    <property type="nucleotide sequence ID" value="NZ_CAAHFG010000001.1"/>
</dbReference>
<evidence type="ECO:0000313" key="2">
    <source>
        <dbReference type="EMBL" id="VGO13853.1"/>
    </source>
</evidence>
<dbReference type="PROSITE" id="PS51257">
    <property type="entry name" value="PROKAR_LIPOPROTEIN"/>
    <property type="match status" value="1"/>
</dbReference>
<dbReference type="EMBL" id="CAAHFG010000001">
    <property type="protein sequence ID" value="VGO13853.1"/>
    <property type="molecule type" value="Genomic_DNA"/>
</dbReference>
<evidence type="ECO:0000256" key="1">
    <source>
        <dbReference type="SAM" id="SignalP"/>
    </source>
</evidence>
<feature type="chain" id="PRO_5025484738" evidence="1">
    <location>
        <begin position="20"/>
        <end position="710"/>
    </location>
</feature>
<keyword evidence="3" id="KW-1185">Reference proteome</keyword>
<dbReference type="CDD" id="cd02795">
    <property type="entry name" value="CBM6-CBM35-CBM36_like"/>
    <property type="match status" value="1"/>
</dbReference>
<keyword evidence="1" id="KW-0732">Signal</keyword>
<accession>A0A6C2U1T9</accession>
<evidence type="ECO:0000313" key="3">
    <source>
        <dbReference type="Proteomes" id="UP000366872"/>
    </source>
</evidence>
<dbReference type="Gene3D" id="2.60.120.260">
    <property type="entry name" value="Galactose-binding domain-like"/>
    <property type="match status" value="1"/>
</dbReference>
<gene>
    <name evidence="2" type="ORF">PDESU_02410</name>
</gene>
<dbReference type="AlphaFoldDB" id="A0A6C2U1T9"/>
<organism evidence="2 3">
    <name type="scientific">Pontiella desulfatans</name>
    <dbReference type="NCBI Taxonomy" id="2750659"/>
    <lineage>
        <taxon>Bacteria</taxon>
        <taxon>Pseudomonadati</taxon>
        <taxon>Kiritimatiellota</taxon>
        <taxon>Kiritimatiellia</taxon>
        <taxon>Kiritimatiellales</taxon>
        <taxon>Pontiellaceae</taxon>
        <taxon>Pontiella</taxon>
    </lineage>
</organism>
<name>A0A6C2U1T9_PONDE</name>
<protein>
    <submittedName>
        <fullName evidence="2">Uncharacterized protein</fullName>
    </submittedName>
</protein>
<proteinExistence type="predicted"/>
<feature type="signal peptide" evidence="1">
    <location>
        <begin position="1"/>
        <end position="19"/>
    </location>
</feature>